<comment type="caution">
    <text evidence="5">The sequence shown here is derived from an EMBL/GenBank/DDBJ whole genome shotgun (WGS) entry which is preliminary data.</text>
</comment>
<dbReference type="InterPro" id="IPR005814">
    <property type="entry name" value="Aminotrans_3"/>
</dbReference>
<dbReference type="GO" id="GO:0030170">
    <property type="term" value="F:pyridoxal phosphate binding"/>
    <property type="evidence" value="ECO:0007669"/>
    <property type="project" value="InterPro"/>
</dbReference>
<dbReference type="OrthoDB" id="5419315at2759"/>
<accession>A0A4U0WU85</accession>
<dbReference type="InterPro" id="IPR015422">
    <property type="entry name" value="PyrdxlP-dep_Trfase_small"/>
</dbReference>
<dbReference type="FunFam" id="3.40.640.10:FF:000004">
    <property type="entry name" value="Acetylornithine aminotransferase"/>
    <property type="match status" value="1"/>
</dbReference>
<dbReference type="SUPFAM" id="SSF53383">
    <property type="entry name" value="PLP-dependent transferases"/>
    <property type="match status" value="1"/>
</dbReference>
<dbReference type="NCBIfam" id="NF005685">
    <property type="entry name" value="PRK07483.1"/>
    <property type="match status" value="1"/>
</dbReference>
<proteinExistence type="inferred from homology"/>
<dbReference type="GO" id="GO:0008483">
    <property type="term" value="F:transaminase activity"/>
    <property type="evidence" value="ECO:0007669"/>
    <property type="project" value="InterPro"/>
</dbReference>
<evidence type="ECO:0000313" key="5">
    <source>
        <dbReference type="EMBL" id="TKA67182.1"/>
    </source>
</evidence>
<comment type="similarity">
    <text evidence="2 4">Belongs to the class-III pyridoxal-phosphate-dependent aminotransferase family.</text>
</comment>
<evidence type="ECO:0000256" key="2">
    <source>
        <dbReference type="ARBA" id="ARBA00008954"/>
    </source>
</evidence>
<dbReference type="PANTHER" id="PTHR43094">
    <property type="entry name" value="AMINOTRANSFERASE"/>
    <property type="match status" value="1"/>
</dbReference>
<name>A0A4U0WU85_9PEZI</name>
<organism evidence="5 6">
    <name type="scientific">Cryomyces minteri</name>
    <dbReference type="NCBI Taxonomy" id="331657"/>
    <lineage>
        <taxon>Eukaryota</taxon>
        <taxon>Fungi</taxon>
        <taxon>Dikarya</taxon>
        <taxon>Ascomycota</taxon>
        <taxon>Pezizomycotina</taxon>
        <taxon>Dothideomycetes</taxon>
        <taxon>Dothideomycetes incertae sedis</taxon>
        <taxon>Cryomyces</taxon>
    </lineage>
</organism>
<keyword evidence="3 4" id="KW-0663">Pyridoxal phosphate</keyword>
<dbReference type="Proteomes" id="UP000308768">
    <property type="component" value="Unassembled WGS sequence"/>
</dbReference>
<evidence type="ECO:0008006" key="7">
    <source>
        <dbReference type="Google" id="ProtNLM"/>
    </source>
</evidence>
<dbReference type="InterPro" id="IPR015424">
    <property type="entry name" value="PyrdxlP-dep_Trfase"/>
</dbReference>
<evidence type="ECO:0000256" key="3">
    <source>
        <dbReference type="ARBA" id="ARBA00022898"/>
    </source>
</evidence>
<dbReference type="Gene3D" id="3.40.640.10">
    <property type="entry name" value="Type I PLP-dependent aspartate aminotransferase-like (Major domain)"/>
    <property type="match status" value="1"/>
</dbReference>
<sequence>MPPASAIVNDGNVVYDAHTNDVAPSGTELKSALLHRNLQHAPIRVIGASGNHLHLSSGRRILDSTGGAAVACLGHGNERVKKAVARQMEEVSYCHTLLFTTPAAEGLAQELISSTNGAMAKTFIVSSGSEAMEAAMKLARQFFLESIPPQPRRTRFVARRESYHGNTLGALSMSGHVARRALFEPILMDNVSHVSACNAYRGMSNGETTDEYVARLAQELDDEFTRLGPDTVCAFVAEPVVGAALGCVPAVQGYFQAMQDVCRKHGALLVLDEIMSGMGRCGTLHAWEQEGIVPDIQTIGKGLGGGYATVAGILINHRVIDVLSRGTGAFAHGQTYQGHPVSCAAALEVQRIIREEGLVDNVRKMGILLEHGLKQRLADHPNVGDIRGRGLFWGIEFVRDKATKKPFDPRDAIAMGVHEKGMQPPYHISLYPGTGTVDGRMGDHVLLAPPYNITASDVALIVKLASQVVEDFFAEQKQ</sequence>
<evidence type="ECO:0000313" key="6">
    <source>
        <dbReference type="Proteomes" id="UP000308768"/>
    </source>
</evidence>
<dbReference type="CDD" id="cd00610">
    <property type="entry name" value="OAT_like"/>
    <property type="match status" value="1"/>
</dbReference>
<evidence type="ECO:0000256" key="4">
    <source>
        <dbReference type="RuleBase" id="RU003560"/>
    </source>
</evidence>
<dbReference type="EMBL" id="NAJN01000939">
    <property type="protein sequence ID" value="TKA67182.1"/>
    <property type="molecule type" value="Genomic_DNA"/>
</dbReference>
<dbReference type="PANTHER" id="PTHR43094:SF1">
    <property type="entry name" value="AMINOTRANSFERASE CLASS-III"/>
    <property type="match status" value="1"/>
</dbReference>
<protein>
    <recommendedName>
        <fullName evidence="7">Aminotransferase</fullName>
    </recommendedName>
</protein>
<reference evidence="5 6" key="1">
    <citation type="submission" date="2017-03" db="EMBL/GenBank/DDBJ databases">
        <title>Genomes of endolithic fungi from Antarctica.</title>
        <authorList>
            <person name="Coleine C."/>
            <person name="Masonjones S."/>
            <person name="Stajich J.E."/>
        </authorList>
    </citation>
    <scope>NUCLEOTIDE SEQUENCE [LARGE SCALE GENOMIC DNA]</scope>
    <source>
        <strain evidence="5 6">CCFEE 5187</strain>
    </source>
</reference>
<evidence type="ECO:0000256" key="1">
    <source>
        <dbReference type="ARBA" id="ARBA00001933"/>
    </source>
</evidence>
<dbReference type="Pfam" id="PF00202">
    <property type="entry name" value="Aminotran_3"/>
    <property type="match status" value="1"/>
</dbReference>
<dbReference type="Gene3D" id="3.90.1150.10">
    <property type="entry name" value="Aspartate Aminotransferase, domain 1"/>
    <property type="match status" value="1"/>
</dbReference>
<keyword evidence="6" id="KW-1185">Reference proteome</keyword>
<dbReference type="InterPro" id="IPR015421">
    <property type="entry name" value="PyrdxlP-dep_Trfase_major"/>
</dbReference>
<dbReference type="STRING" id="331657.A0A4U0WU85"/>
<dbReference type="GO" id="GO:0005829">
    <property type="term" value="C:cytosol"/>
    <property type="evidence" value="ECO:0007669"/>
    <property type="project" value="TreeGrafter"/>
</dbReference>
<gene>
    <name evidence="5" type="ORF">B0A49_05821</name>
</gene>
<dbReference type="AlphaFoldDB" id="A0A4U0WU85"/>
<comment type="cofactor">
    <cofactor evidence="1">
        <name>pyridoxal 5'-phosphate</name>
        <dbReference type="ChEBI" id="CHEBI:597326"/>
    </cofactor>
</comment>